<accession>A0A0D3JY81</accession>
<dbReference type="PaxDb" id="2903-EOD28466"/>
<reference evidence="3" key="1">
    <citation type="journal article" date="2013" name="Nature">
        <title>Pan genome of the phytoplankton Emiliania underpins its global distribution.</title>
        <authorList>
            <person name="Read B.A."/>
            <person name="Kegel J."/>
            <person name="Klute M.J."/>
            <person name="Kuo A."/>
            <person name="Lefebvre S.C."/>
            <person name="Maumus F."/>
            <person name="Mayer C."/>
            <person name="Miller J."/>
            <person name="Monier A."/>
            <person name="Salamov A."/>
            <person name="Young J."/>
            <person name="Aguilar M."/>
            <person name="Claverie J.M."/>
            <person name="Frickenhaus S."/>
            <person name="Gonzalez K."/>
            <person name="Herman E.K."/>
            <person name="Lin Y.C."/>
            <person name="Napier J."/>
            <person name="Ogata H."/>
            <person name="Sarno A.F."/>
            <person name="Shmutz J."/>
            <person name="Schroeder D."/>
            <person name="de Vargas C."/>
            <person name="Verret F."/>
            <person name="von Dassow P."/>
            <person name="Valentin K."/>
            <person name="Van de Peer Y."/>
            <person name="Wheeler G."/>
            <person name="Dacks J.B."/>
            <person name="Delwiche C.F."/>
            <person name="Dyhrman S.T."/>
            <person name="Glockner G."/>
            <person name="John U."/>
            <person name="Richards T."/>
            <person name="Worden A.Z."/>
            <person name="Zhang X."/>
            <person name="Grigoriev I.V."/>
            <person name="Allen A.E."/>
            <person name="Bidle K."/>
            <person name="Borodovsky M."/>
            <person name="Bowler C."/>
            <person name="Brownlee C."/>
            <person name="Cock J.M."/>
            <person name="Elias M."/>
            <person name="Gladyshev V.N."/>
            <person name="Groth M."/>
            <person name="Guda C."/>
            <person name="Hadaegh A."/>
            <person name="Iglesias-Rodriguez M.D."/>
            <person name="Jenkins J."/>
            <person name="Jones B.M."/>
            <person name="Lawson T."/>
            <person name="Leese F."/>
            <person name="Lindquist E."/>
            <person name="Lobanov A."/>
            <person name="Lomsadze A."/>
            <person name="Malik S.B."/>
            <person name="Marsh M.E."/>
            <person name="Mackinder L."/>
            <person name="Mock T."/>
            <person name="Mueller-Roeber B."/>
            <person name="Pagarete A."/>
            <person name="Parker M."/>
            <person name="Probert I."/>
            <person name="Quesneville H."/>
            <person name="Raines C."/>
            <person name="Rensing S.A."/>
            <person name="Riano-Pachon D.M."/>
            <person name="Richier S."/>
            <person name="Rokitta S."/>
            <person name="Shiraiwa Y."/>
            <person name="Soanes D.M."/>
            <person name="van der Giezen M."/>
            <person name="Wahlund T.M."/>
            <person name="Williams B."/>
            <person name="Wilson W."/>
            <person name="Wolfe G."/>
            <person name="Wurch L.L."/>
        </authorList>
    </citation>
    <scope>NUCLEOTIDE SEQUENCE</scope>
</reference>
<dbReference type="GeneID" id="17274012"/>
<proteinExistence type="predicted"/>
<sequence length="420" mass="45284">MDLAEAQAAALSEGLVLVRCLGNSTGFKGVQADGKGGFRGFYTHGSKGRRSNRQLRSVGSANEAALELSRMLRWTAACQCRVCDPPAPLPAAREEAAVVAAAAQADLTLATCGSANGYKGVDHVEGTNPKRFRVRPEMIARLGLERPPRGFRTAPEAAFWIAERLGPERSADFAAGRATWDKDEIDDALLQTADGQAFGGTMSRSLFGGFACDSCAFKPAGEGCGLLFRSAHAARLQGQRCEEAAWAGDADASWDVRHPHRGPGGRLIPDGIYRCSHRTANGTCCAFALEGIPLYGNFDHYKYYGCQEPALALTRAVEAHDRSHADMPLTVEECYEACFAATCQGYERKYELETSADNESGFAGVSVRQGGKKRYHVFEVDGMFATAHEAALARAKARTKARKQQARHEVRSSRAATLLP</sequence>
<dbReference type="Proteomes" id="UP000013827">
    <property type="component" value="Unassembled WGS sequence"/>
</dbReference>
<evidence type="ECO:0000256" key="1">
    <source>
        <dbReference type="SAM" id="MobiDB-lite"/>
    </source>
</evidence>
<dbReference type="HOGENOM" id="CLU_654601_0_0_1"/>
<dbReference type="KEGG" id="ehx:EMIHUDRAFT_204349"/>
<evidence type="ECO:0000313" key="2">
    <source>
        <dbReference type="EnsemblProtists" id="EOD28466"/>
    </source>
</evidence>
<protein>
    <submittedName>
        <fullName evidence="2">Uncharacterized protein</fullName>
    </submittedName>
</protein>
<dbReference type="RefSeq" id="XP_005780895.1">
    <property type="nucleotide sequence ID" value="XM_005780838.1"/>
</dbReference>
<feature type="region of interest" description="Disordered" evidence="1">
    <location>
        <begin position="398"/>
        <end position="420"/>
    </location>
</feature>
<name>A0A0D3JY81_EMIH1</name>
<reference evidence="2" key="2">
    <citation type="submission" date="2024-10" db="UniProtKB">
        <authorList>
            <consortium name="EnsemblProtists"/>
        </authorList>
    </citation>
    <scope>IDENTIFICATION</scope>
</reference>
<dbReference type="EnsemblProtists" id="EOD28466">
    <property type="protein sequence ID" value="EOD28466"/>
    <property type="gene ID" value="EMIHUDRAFT_204349"/>
</dbReference>
<dbReference type="AlphaFoldDB" id="A0A0D3JY81"/>
<evidence type="ECO:0000313" key="3">
    <source>
        <dbReference type="Proteomes" id="UP000013827"/>
    </source>
</evidence>
<organism evidence="2 3">
    <name type="scientific">Emiliania huxleyi (strain CCMP1516)</name>
    <dbReference type="NCBI Taxonomy" id="280463"/>
    <lineage>
        <taxon>Eukaryota</taxon>
        <taxon>Haptista</taxon>
        <taxon>Haptophyta</taxon>
        <taxon>Prymnesiophyceae</taxon>
        <taxon>Isochrysidales</taxon>
        <taxon>Noelaerhabdaceae</taxon>
        <taxon>Emiliania</taxon>
    </lineage>
</organism>
<keyword evidence="3" id="KW-1185">Reference proteome</keyword>